<gene>
    <name evidence="4" type="ORF">ENS19_08090</name>
</gene>
<dbReference type="EMBL" id="DSTX01000013">
    <property type="protein sequence ID" value="HFK21216.1"/>
    <property type="molecule type" value="Genomic_DNA"/>
</dbReference>
<dbReference type="SUPFAM" id="SSF69572">
    <property type="entry name" value="Activating enzymes of the ubiquitin-like proteins"/>
    <property type="match status" value="1"/>
</dbReference>
<keyword evidence="2" id="KW-0812">Transmembrane</keyword>
<reference evidence="4" key="1">
    <citation type="journal article" date="2020" name="mSystems">
        <title>Genome- and Community-Level Interaction Insights into Carbon Utilization and Element Cycling Functions of Hydrothermarchaeota in Hydrothermal Sediment.</title>
        <authorList>
            <person name="Zhou Z."/>
            <person name="Liu Y."/>
            <person name="Xu W."/>
            <person name="Pan J."/>
            <person name="Luo Z.H."/>
            <person name="Li M."/>
        </authorList>
    </citation>
    <scope>NUCLEOTIDE SEQUENCE [LARGE SCALE GENOMIC DNA]</scope>
    <source>
        <strain evidence="4">SpSt-468</strain>
    </source>
</reference>
<evidence type="ECO:0000313" key="4">
    <source>
        <dbReference type="EMBL" id="HFK21216.1"/>
    </source>
</evidence>
<comment type="similarity">
    <text evidence="1">Belongs to the HesA/MoeB/ThiF family.</text>
</comment>
<protein>
    <submittedName>
        <fullName evidence="4">HesA/MoeB/ThiF family protein</fullName>
    </submittedName>
</protein>
<evidence type="ECO:0000256" key="1">
    <source>
        <dbReference type="ARBA" id="ARBA00009919"/>
    </source>
</evidence>
<dbReference type="InterPro" id="IPR000594">
    <property type="entry name" value="ThiF_NAD_FAD-bd"/>
</dbReference>
<feature type="transmembrane region" description="Helical" evidence="2">
    <location>
        <begin position="34"/>
        <end position="58"/>
    </location>
</feature>
<organism evidence="4">
    <name type="scientific">Candidatus Methanomethylicus mesodigestus</name>
    <dbReference type="NCBI Taxonomy" id="1867258"/>
    <lineage>
        <taxon>Archaea</taxon>
        <taxon>Thermoproteota</taxon>
        <taxon>Methanosuratincolia</taxon>
        <taxon>Candidatus Methanomethylicales</taxon>
        <taxon>Candidatus Methanomethylicaceae</taxon>
        <taxon>Candidatus Methanomethylicus</taxon>
    </lineage>
</organism>
<accession>A0A7C3N759</accession>
<evidence type="ECO:0000256" key="2">
    <source>
        <dbReference type="SAM" id="Phobius"/>
    </source>
</evidence>
<dbReference type="FunFam" id="3.40.50.720:FF:000080">
    <property type="entry name" value="Thiazole biosynthesis adenylyltransferase ThiF"/>
    <property type="match status" value="1"/>
</dbReference>
<dbReference type="InterPro" id="IPR045886">
    <property type="entry name" value="ThiF/MoeB/HesA"/>
</dbReference>
<dbReference type="GO" id="GO:0008641">
    <property type="term" value="F:ubiquitin-like modifier activating enzyme activity"/>
    <property type="evidence" value="ECO:0007669"/>
    <property type="project" value="InterPro"/>
</dbReference>
<dbReference type="CDD" id="cd00757">
    <property type="entry name" value="ThiF_MoeB_HesA_family"/>
    <property type="match status" value="1"/>
</dbReference>
<sequence>MERLSQSEFARYNRQMMIKGWGEAAQLRLKRSRVAVVGIGGLGSPASLYLAAAGVGYLRLIDSDNVELSNLNRQVLHWSTDLGRPKVESAAMKLAQLNPEISIDARCETISKDTISELLSSIDLVVDGLDNLPTRMLVNSECVRRGLPFVYGAVYGNEGYMTTIMPGVGPCLSCIYPSEMPAPKPFPVLGTAPGVIGNLEATEAIKIITGIGVPAVGRLLVYDGERMAFEEVRIKKSSSCAVCGHIRA</sequence>
<dbReference type="InterPro" id="IPR035985">
    <property type="entry name" value="Ubiquitin-activating_enz"/>
</dbReference>
<dbReference type="GO" id="GO:0016779">
    <property type="term" value="F:nucleotidyltransferase activity"/>
    <property type="evidence" value="ECO:0007669"/>
    <property type="project" value="TreeGrafter"/>
</dbReference>
<dbReference type="PANTHER" id="PTHR10953">
    <property type="entry name" value="UBIQUITIN-ACTIVATING ENZYME E1"/>
    <property type="match status" value="1"/>
</dbReference>
<evidence type="ECO:0000259" key="3">
    <source>
        <dbReference type="Pfam" id="PF00899"/>
    </source>
</evidence>
<keyword evidence="2" id="KW-1133">Transmembrane helix</keyword>
<dbReference type="GO" id="GO:0004792">
    <property type="term" value="F:thiosulfate-cyanide sulfurtransferase activity"/>
    <property type="evidence" value="ECO:0007669"/>
    <property type="project" value="TreeGrafter"/>
</dbReference>
<proteinExistence type="inferred from homology"/>
<comment type="caution">
    <text evidence="4">The sequence shown here is derived from an EMBL/GenBank/DDBJ whole genome shotgun (WGS) entry which is preliminary data.</text>
</comment>
<dbReference type="Pfam" id="PF00899">
    <property type="entry name" value="ThiF"/>
    <property type="match status" value="1"/>
</dbReference>
<dbReference type="Gene3D" id="3.40.50.720">
    <property type="entry name" value="NAD(P)-binding Rossmann-like Domain"/>
    <property type="match status" value="1"/>
</dbReference>
<feature type="domain" description="THIF-type NAD/FAD binding fold" evidence="3">
    <location>
        <begin position="12"/>
        <end position="241"/>
    </location>
</feature>
<dbReference type="GO" id="GO:0005737">
    <property type="term" value="C:cytoplasm"/>
    <property type="evidence" value="ECO:0007669"/>
    <property type="project" value="TreeGrafter"/>
</dbReference>
<keyword evidence="2" id="KW-0472">Membrane</keyword>
<dbReference type="AlphaFoldDB" id="A0A7C3N759"/>
<name>A0A7C3N759_9CREN</name>
<dbReference type="PANTHER" id="PTHR10953:SF102">
    <property type="entry name" value="ADENYLYLTRANSFERASE AND SULFURTRANSFERASE MOCS3"/>
    <property type="match status" value="1"/>
</dbReference>